<comment type="similarity">
    <text evidence="6">Belongs to the class-III pyridoxal-phosphate-dependent aminotransferase family.</text>
</comment>
<evidence type="ECO:0000256" key="3">
    <source>
        <dbReference type="ARBA" id="ARBA00022679"/>
    </source>
</evidence>
<dbReference type="InterPro" id="IPR015421">
    <property type="entry name" value="PyrdxlP-dep_Trfase_major"/>
</dbReference>
<comment type="cofactor">
    <cofactor evidence="1">
        <name>pyridoxal 5'-phosphate</name>
        <dbReference type="ChEBI" id="CHEBI:597326"/>
    </cofactor>
</comment>
<dbReference type="InterPro" id="IPR015424">
    <property type="entry name" value="PyrdxlP-dep_Trfase"/>
</dbReference>
<evidence type="ECO:0000313" key="8">
    <source>
        <dbReference type="Proteomes" id="UP001597417"/>
    </source>
</evidence>
<dbReference type="EMBL" id="JBHUKR010000023">
    <property type="protein sequence ID" value="MFD2421834.1"/>
    <property type="molecule type" value="Genomic_DNA"/>
</dbReference>
<dbReference type="InterPro" id="IPR015422">
    <property type="entry name" value="PyrdxlP-dep_Trfase_small"/>
</dbReference>
<keyword evidence="3" id="KW-0808">Transferase</keyword>
<gene>
    <name evidence="7" type="ORF">ACFSXZ_36445</name>
</gene>
<keyword evidence="2 7" id="KW-0032">Aminotransferase</keyword>
<dbReference type="PANTHER" id="PTHR11986">
    <property type="entry name" value="AMINOTRANSFERASE CLASS III"/>
    <property type="match status" value="1"/>
</dbReference>
<dbReference type="PIRSF" id="PIRSF000521">
    <property type="entry name" value="Transaminase_4ab_Lys_Orn"/>
    <property type="match status" value="1"/>
</dbReference>
<organism evidence="7 8">
    <name type="scientific">Amycolatopsis pigmentata</name>
    <dbReference type="NCBI Taxonomy" id="450801"/>
    <lineage>
        <taxon>Bacteria</taxon>
        <taxon>Bacillati</taxon>
        <taxon>Actinomycetota</taxon>
        <taxon>Actinomycetes</taxon>
        <taxon>Pseudonocardiales</taxon>
        <taxon>Pseudonocardiaceae</taxon>
        <taxon>Amycolatopsis</taxon>
    </lineage>
</organism>
<evidence type="ECO:0000256" key="2">
    <source>
        <dbReference type="ARBA" id="ARBA00022576"/>
    </source>
</evidence>
<dbReference type="PANTHER" id="PTHR11986:SF79">
    <property type="entry name" value="ACETYLORNITHINE AMINOTRANSFERASE, MITOCHONDRIAL"/>
    <property type="match status" value="1"/>
</dbReference>
<dbReference type="SUPFAM" id="SSF53383">
    <property type="entry name" value="PLP-dependent transferases"/>
    <property type="match status" value="1"/>
</dbReference>
<dbReference type="InterPro" id="IPR050103">
    <property type="entry name" value="Class-III_PLP-dep_AT"/>
</dbReference>
<accession>A0ABW5G4K2</accession>
<evidence type="ECO:0000256" key="6">
    <source>
        <dbReference type="RuleBase" id="RU003560"/>
    </source>
</evidence>
<keyword evidence="8" id="KW-1185">Reference proteome</keyword>
<evidence type="ECO:0000256" key="1">
    <source>
        <dbReference type="ARBA" id="ARBA00001933"/>
    </source>
</evidence>
<name>A0ABW5G4K2_9PSEU</name>
<dbReference type="Gene3D" id="3.40.640.10">
    <property type="entry name" value="Type I PLP-dependent aspartate aminotransferase-like (Major domain)"/>
    <property type="match status" value="1"/>
</dbReference>
<evidence type="ECO:0000256" key="4">
    <source>
        <dbReference type="ARBA" id="ARBA00022898"/>
    </source>
</evidence>
<protein>
    <submittedName>
        <fullName evidence="7">Aspartate aminotransferase family protein</fullName>
    </submittedName>
</protein>
<keyword evidence="5" id="KW-0045">Antibiotic biosynthesis</keyword>
<dbReference type="Pfam" id="PF00202">
    <property type="entry name" value="Aminotran_3"/>
    <property type="match status" value="1"/>
</dbReference>
<reference evidence="8" key="1">
    <citation type="journal article" date="2019" name="Int. J. Syst. Evol. Microbiol.">
        <title>The Global Catalogue of Microorganisms (GCM) 10K type strain sequencing project: providing services to taxonomists for standard genome sequencing and annotation.</title>
        <authorList>
            <consortium name="The Broad Institute Genomics Platform"/>
            <consortium name="The Broad Institute Genome Sequencing Center for Infectious Disease"/>
            <person name="Wu L."/>
            <person name="Ma J."/>
        </authorList>
    </citation>
    <scope>NUCLEOTIDE SEQUENCE [LARGE SCALE GENOMIC DNA]</scope>
    <source>
        <strain evidence="8">CGMCC 4.7645</strain>
    </source>
</reference>
<evidence type="ECO:0000313" key="7">
    <source>
        <dbReference type="EMBL" id="MFD2421834.1"/>
    </source>
</evidence>
<keyword evidence="4 6" id="KW-0663">Pyridoxal phosphate</keyword>
<dbReference type="InterPro" id="IPR005814">
    <property type="entry name" value="Aminotrans_3"/>
</dbReference>
<comment type="caution">
    <text evidence="7">The sequence shown here is derived from an EMBL/GenBank/DDBJ whole genome shotgun (WGS) entry which is preliminary data.</text>
</comment>
<dbReference type="Proteomes" id="UP001597417">
    <property type="component" value="Unassembled WGS sequence"/>
</dbReference>
<sequence>MHDLISVDECERLSISEVHDLYRRHVGRSQVSLMSSFSFGRELVAEAEGVWIHTRGGRRILDFTGGVGVLGHGHNHSQILAARREFQARGGLESHHGHLSPYVAVLSHNLAQLLPADLSVCRFVNSGAEAVEEAIKLAYRFHRGRRRHILHSDISFHGKLLGSGSVTGAAQHAFAFPRISGVLSYTYDDIESVRAAIDSCRKESGECDVYAILVEPFSASTMRHCSEGFLRELRELCTAEDILLLFDEIYTGWGKTGSLFAFLRYPGLVPDLLTTSKSFGGGKSSISGYVARESVCRIAGDDSAEPGMTEEIATAIEAVRIAVDDDYPGRGRTIERQIAAGLGNLAEKYPRMITDVAGSGALFGVFLGGPRILGMASRIAPGGLGRDPNFGTKLMACAVVDALYRDHGVYSYYTLNGRNPLVVAPSLVVEQAEIDYFMNALDRTLAKGPVRLLAEFVKSKAGSLW</sequence>
<dbReference type="GO" id="GO:0008483">
    <property type="term" value="F:transaminase activity"/>
    <property type="evidence" value="ECO:0007669"/>
    <property type="project" value="UniProtKB-KW"/>
</dbReference>
<dbReference type="RefSeq" id="WP_378270628.1">
    <property type="nucleotide sequence ID" value="NZ_JBHUKR010000023.1"/>
</dbReference>
<dbReference type="Gene3D" id="3.90.1150.10">
    <property type="entry name" value="Aspartate Aminotransferase, domain 1"/>
    <property type="match status" value="1"/>
</dbReference>
<proteinExistence type="inferred from homology"/>
<evidence type="ECO:0000256" key="5">
    <source>
        <dbReference type="ARBA" id="ARBA00023194"/>
    </source>
</evidence>